<dbReference type="Pfam" id="PF04950">
    <property type="entry name" value="RIBIOP_C"/>
    <property type="match status" value="1"/>
</dbReference>
<evidence type="ECO:0000313" key="4">
    <source>
        <dbReference type="Proteomes" id="UP001054252"/>
    </source>
</evidence>
<reference evidence="2 4" key="1">
    <citation type="journal article" date="2021" name="Commun. Biol.">
        <title>The genome of Shorea leprosula (Dipterocarpaceae) highlights the ecological relevance of drought in aseasonal tropical rainforests.</title>
        <authorList>
            <person name="Ng K.K.S."/>
            <person name="Kobayashi M.J."/>
            <person name="Fawcett J.A."/>
            <person name="Hatakeyama M."/>
            <person name="Paape T."/>
            <person name="Ng C.H."/>
            <person name="Ang C.C."/>
            <person name="Tnah L.H."/>
            <person name="Lee C.T."/>
            <person name="Nishiyama T."/>
            <person name="Sese J."/>
            <person name="O'Brien M.J."/>
            <person name="Copetti D."/>
            <person name="Mohd Noor M.I."/>
            <person name="Ong R.C."/>
            <person name="Putra M."/>
            <person name="Sireger I.Z."/>
            <person name="Indrioko S."/>
            <person name="Kosugi Y."/>
            <person name="Izuno A."/>
            <person name="Isagi Y."/>
            <person name="Lee S.L."/>
            <person name="Shimizu K.K."/>
        </authorList>
    </citation>
    <scope>NUCLEOTIDE SEQUENCE [LARGE SCALE GENOMIC DNA]</scope>
    <source>
        <strain evidence="2">214</strain>
    </source>
</reference>
<feature type="domain" description="Ribosome biogenesis protein BMS1/TSR1 C-terminal" evidence="1">
    <location>
        <begin position="1"/>
        <end position="25"/>
    </location>
</feature>
<evidence type="ECO:0000313" key="3">
    <source>
        <dbReference type="EMBL" id="GKV47979.1"/>
    </source>
</evidence>
<dbReference type="EMBL" id="BPVZ01000243">
    <property type="protein sequence ID" value="GKV47979.1"/>
    <property type="molecule type" value="Genomic_DNA"/>
</dbReference>
<sequence>MKCVFNGVLQQHDTICLSLYKRAYPKWPEHRFPLDA</sequence>
<dbReference type="Proteomes" id="UP001054252">
    <property type="component" value="Unassembled WGS sequence"/>
</dbReference>
<name>A0AAV5JY73_9ROSI</name>
<comment type="caution">
    <text evidence="2">The sequence shown here is derived from an EMBL/GenBank/DDBJ whole genome shotgun (WGS) entry which is preliminary data.</text>
</comment>
<dbReference type="EMBL" id="BPVZ01000045">
    <property type="protein sequence ID" value="GKV16188.1"/>
    <property type="molecule type" value="Genomic_DNA"/>
</dbReference>
<dbReference type="AlphaFoldDB" id="A0AAV5JY73"/>
<evidence type="ECO:0000259" key="1">
    <source>
        <dbReference type="Pfam" id="PF04950"/>
    </source>
</evidence>
<dbReference type="InterPro" id="IPR007034">
    <property type="entry name" value="BMS1_TSR1_C"/>
</dbReference>
<protein>
    <recommendedName>
        <fullName evidence="1">Ribosome biogenesis protein BMS1/TSR1 C-terminal domain-containing protein</fullName>
    </recommendedName>
</protein>
<accession>A0AAV5JY73</accession>
<keyword evidence="4" id="KW-1185">Reference proteome</keyword>
<evidence type="ECO:0000313" key="2">
    <source>
        <dbReference type="EMBL" id="GKV16188.1"/>
    </source>
</evidence>
<organism evidence="2 4">
    <name type="scientific">Rubroshorea leprosula</name>
    <dbReference type="NCBI Taxonomy" id="152421"/>
    <lineage>
        <taxon>Eukaryota</taxon>
        <taxon>Viridiplantae</taxon>
        <taxon>Streptophyta</taxon>
        <taxon>Embryophyta</taxon>
        <taxon>Tracheophyta</taxon>
        <taxon>Spermatophyta</taxon>
        <taxon>Magnoliopsida</taxon>
        <taxon>eudicotyledons</taxon>
        <taxon>Gunneridae</taxon>
        <taxon>Pentapetalae</taxon>
        <taxon>rosids</taxon>
        <taxon>malvids</taxon>
        <taxon>Malvales</taxon>
        <taxon>Dipterocarpaceae</taxon>
        <taxon>Rubroshorea</taxon>
    </lineage>
</organism>
<gene>
    <name evidence="2" type="ORF">SLEP1_g26869</name>
    <name evidence="3" type="ORF">SLEP1_g54827</name>
</gene>
<proteinExistence type="predicted"/>